<sequence length="94" mass="10902">MNQDDTGSRQVIIRDLFRYLVANPDAKDTIEGVLQWWLLKGGTALGVREVQEAVDFLVSKEWLIEREATPSKKIYGMNKSRIKEIRAFIDEFED</sequence>
<gene>
    <name evidence="1" type="ORF">MNODULE_19255</name>
</gene>
<dbReference type="EMBL" id="VTOW01000004">
    <property type="protein sequence ID" value="NKE72894.1"/>
    <property type="molecule type" value="Genomic_DNA"/>
</dbReference>
<evidence type="ECO:0008006" key="3">
    <source>
        <dbReference type="Google" id="ProtNLM"/>
    </source>
</evidence>
<accession>A0A7X6ICY1</accession>
<dbReference type="AlphaFoldDB" id="A0A7X6ICY1"/>
<reference evidence="1 2" key="1">
    <citation type="journal article" date="2020" name="Nature">
        <title>Bacterial chemolithoautotrophy via manganese oxidation.</title>
        <authorList>
            <person name="Yu H."/>
            <person name="Leadbetter J.R."/>
        </authorList>
    </citation>
    <scope>NUCLEOTIDE SEQUENCE [LARGE SCALE GENOMIC DNA]</scope>
    <source>
        <strain evidence="1 2">Mn-1</strain>
    </source>
</reference>
<evidence type="ECO:0000313" key="1">
    <source>
        <dbReference type="EMBL" id="NKE72894.1"/>
    </source>
</evidence>
<proteinExistence type="predicted"/>
<dbReference type="RefSeq" id="WP_168062830.1">
    <property type="nucleotide sequence ID" value="NZ_VTOW01000004.1"/>
</dbReference>
<dbReference type="Proteomes" id="UP000534783">
    <property type="component" value="Unassembled WGS sequence"/>
</dbReference>
<evidence type="ECO:0000313" key="2">
    <source>
        <dbReference type="Proteomes" id="UP000534783"/>
    </source>
</evidence>
<name>A0A7X6ICY1_9BACT</name>
<comment type="caution">
    <text evidence="1">The sequence shown here is derived from an EMBL/GenBank/DDBJ whole genome shotgun (WGS) entry which is preliminary data.</text>
</comment>
<organism evidence="1 2">
    <name type="scientific">Candidatus Manganitrophus noduliformans</name>
    <dbReference type="NCBI Taxonomy" id="2606439"/>
    <lineage>
        <taxon>Bacteria</taxon>
        <taxon>Pseudomonadati</taxon>
        <taxon>Nitrospirota</taxon>
        <taxon>Nitrospiria</taxon>
        <taxon>Candidatus Troglogloeales</taxon>
        <taxon>Candidatus Manganitrophaceae</taxon>
        <taxon>Candidatus Manganitrophus</taxon>
    </lineage>
</organism>
<protein>
    <recommendedName>
        <fullName evidence="3">ArsR family transcriptional regulator</fullName>
    </recommendedName>
</protein>
<keyword evidence="2" id="KW-1185">Reference proteome</keyword>